<evidence type="ECO:0000256" key="4">
    <source>
        <dbReference type="ARBA" id="ARBA00022729"/>
    </source>
</evidence>
<gene>
    <name evidence="10" type="ORF">P875_00034391</name>
</gene>
<evidence type="ECO:0000256" key="8">
    <source>
        <dbReference type="SAM" id="SignalP"/>
    </source>
</evidence>
<comment type="cofactor">
    <cofactor evidence="1">
        <name>FAD</name>
        <dbReference type="ChEBI" id="CHEBI:57692"/>
    </cofactor>
</comment>
<reference evidence="10 11" key="1">
    <citation type="submission" date="2015-02" db="EMBL/GenBank/DDBJ databases">
        <title>Draft genome sequence of Aspergillus parasiticus SU-1.</title>
        <authorList>
            <person name="Yu J."/>
            <person name="Fedorova N."/>
            <person name="Yin Y."/>
            <person name="Losada L."/>
            <person name="Zafar N."/>
            <person name="Taujale R."/>
            <person name="Ehrlich K.C."/>
            <person name="Bhatnagar D."/>
            <person name="Cleveland T.E."/>
            <person name="Bennett J.W."/>
            <person name="Nierman W.C."/>
        </authorList>
    </citation>
    <scope>NUCLEOTIDE SEQUENCE [LARGE SCALE GENOMIC DNA]</scope>
    <source>
        <strain evidence="11">ATCC 56775 / NRRL 5862 / SRRC 143 / SU-1</strain>
    </source>
</reference>
<dbReference type="Gene3D" id="3.50.50.60">
    <property type="entry name" value="FAD/NAD(P)-binding domain"/>
    <property type="match status" value="1"/>
</dbReference>
<proteinExistence type="inferred from homology"/>
<dbReference type="GO" id="GO:0001735">
    <property type="term" value="F:prenylcysteine oxidase activity"/>
    <property type="evidence" value="ECO:0007669"/>
    <property type="project" value="InterPro"/>
</dbReference>
<dbReference type="Pfam" id="PF07156">
    <property type="entry name" value="Prenylcys_lyase"/>
    <property type="match status" value="1"/>
</dbReference>
<evidence type="ECO:0000256" key="7">
    <source>
        <dbReference type="ARBA" id="ARBA00023180"/>
    </source>
</evidence>
<dbReference type="Proteomes" id="UP000033540">
    <property type="component" value="Unassembled WGS sequence"/>
</dbReference>
<dbReference type="STRING" id="1403190.A0A0F0I4W1"/>
<keyword evidence="3" id="KW-0285">Flavoprotein</keyword>
<comment type="similarity">
    <text evidence="2">Belongs to the prenylcysteine oxidase family.</text>
</comment>
<keyword evidence="7" id="KW-0325">Glycoprotein</keyword>
<dbReference type="OrthoDB" id="437369at2759"/>
<evidence type="ECO:0000256" key="3">
    <source>
        <dbReference type="ARBA" id="ARBA00022630"/>
    </source>
</evidence>
<evidence type="ECO:0000256" key="6">
    <source>
        <dbReference type="ARBA" id="ARBA00023002"/>
    </source>
</evidence>
<dbReference type="SUPFAM" id="SSF51905">
    <property type="entry name" value="FAD/NAD(P)-binding domain"/>
    <property type="match status" value="1"/>
</dbReference>
<dbReference type="InterPro" id="IPR036188">
    <property type="entry name" value="FAD/NAD-bd_sf"/>
</dbReference>
<evidence type="ECO:0000256" key="1">
    <source>
        <dbReference type="ARBA" id="ARBA00001974"/>
    </source>
</evidence>
<organism evidence="10 11">
    <name type="scientific">Aspergillus parasiticus (strain ATCC 56775 / NRRL 5862 / SRRC 143 / SU-1)</name>
    <dbReference type="NCBI Taxonomy" id="1403190"/>
    <lineage>
        <taxon>Eukaryota</taxon>
        <taxon>Fungi</taxon>
        <taxon>Dikarya</taxon>
        <taxon>Ascomycota</taxon>
        <taxon>Pezizomycotina</taxon>
        <taxon>Eurotiomycetes</taxon>
        <taxon>Eurotiomycetidae</taxon>
        <taxon>Eurotiales</taxon>
        <taxon>Aspergillaceae</taxon>
        <taxon>Aspergillus</taxon>
        <taxon>Aspergillus subgen. Circumdati</taxon>
    </lineage>
</organism>
<name>A0A0F0I4W1_ASPPU</name>
<keyword evidence="4 8" id="KW-0732">Signal</keyword>
<comment type="caution">
    <text evidence="10">The sequence shown here is derived from an EMBL/GenBank/DDBJ whole genome shotgun (WGS) entry which is preliminary data.</text>
</comment>
<dbReference type="GO" id="GO:0030328">
    <property type="term" value="P:prenylcysteine catabolic process"/>
    <property type="evidence" value="ECO:0007669"/>
    <property type="project" value="InterPro"/>
</dbReference>
<dbReference type="PIRSF" id="PIRSF036292">
    <property type="entry name" value="Prenylcysteine_oxidase"/>
    <property type="match status" value="1"/>
</dbReference>
<dbReference type="PANTHER" id="PTHR15944">
    <property type="entry name" value="FARNESYLCYSTEINE LYASE"/>
    <property type="match status" value="1"/>
</dbReference>
<dbReference type="EMBL" id="JZEE01000597">
    <property type="protein sequence ID" value="KJK62770.1"/>
    <property type="molecule type" value="Genomic_DNA"/>
</dbReference>
<keyword evidence="10" id="KW-0456">Lyase</keyword>
<dbReference type="Pfam" id="PF13450">
    <property type="entry name" value="NAD_binding_8"/>
    <property type="match status" value="1"/>
</dbReference>
<evidence type="ECO:0000313" key="10">
    <source>
        <dbReference type="EMBL" id="KJK62770.1"/>
    </source>
</evidence>
<dbReference type="AlphaFoldDB" id="A0A0F0I4W1"/>
<keyword evidence="5" id="KW-0274">FAD</keyword>
<dbReference type="GO" id="GO:0016829">
    <property type="term" value="F:lyase activity"/>
    <property type="evidence" value="ECO:0007669"/>
    <property type="project" value="UniProtKB-KW"/>
</dbReference>
<protein>
    <submittedName>
        <fullName evidence="10">Prenylcysteine lyase</fullName>
    </submittedName>
</protein>
<sequence length="549" mass="60691">MAVFVKPSFWLLAIHYVIALCFIPFSDAKEHSFTQASDPVPRRVAIIGAGAGGASTAYSLRKYADASPIPVNITVFERNSYVGGRSTTVNVLEHPAYPVELGASIFVKVNYNLMNASKELGLFVDSADAARPKEADDSIGVWDGKQFVFVLQNNSWWNIPKLLWRYGWAPIRTQNLMKSTVNKFLKLYEEPMFPFRSLTAAAAAVGLLDSTSTPGDVFLKENNISPDFSRDIIQASTRVNYGQNLGLIHGLESMVCMATEGAVSIKGGNWQIFHGMLKAAQADVRLNHTVTSIQRNADNTLSITYKANNSKEQKLVFDEVVIAGPLQYSELSITPPAEKQPDEVPFVTLHVTLFSSPHQLSPKFFNIHEANAQTPETILTTVPSGLDLGSEKAGVGPAGFWSISTLRTVDHPPVSPDEKPSKHYVYKVFSPERLSADFVRSILGLESPSDPVKNNNLTISDLSKQDISWHHEKIWNPYPFLYPRVTFDETLLSPNIWYTGGIESFISTMETSALMGKNVATLLFQSWQEQKEGTVEDDPVVGSGERVEL</sequence>
<keyword evidence="6" id="KW-0560">Oxidoreductase</keyword>
<feature type="signal peptide" evidence="8">
    <location>
        <begin position="1"/>
        <end position="28"/>
    </location>
</feature>
<evidence type="ECO:0000256" key="2">
    <source>
        <dbReference type="ARBA" id="ARBA00009967"/>
    </source>
</evidence>
<feature type="chain" id="PRO_5002442776" evidence="8">
    <location>
        <begin position="29"/>
        <end position="549"/>
    </location>
</feature>
<dbReference type="InterPro" id="IPR017046">
    <property type="entry name" value="Prenylcysteine_Oxase1"/>
</dbReference>
<evidence type="ECO:0000256" key="5">
    <source>
        <dbReference type="ARBA" id="ARBA00022827"/>
    </source>
</evidence>
<evidence type="ECO:0000313" key="11">
    <source>
        <dbReference type="Proteomes" id="UP000033540"/>
    </source>
</evidence>
<evidence type="ECO:0000259" key="9">
    <source>
        <dbReference type="Pfam" id="PF07156"/>
    </source>
</evidence>
<accession>A0A0F0I4W1</accession>
<dbReference type="GO" id="GO:0030327">
    <property type="term" value="P:prenylated protein catabolic process"/>
    <property type="evidence" value="ECO:0007669"/>
    <property type="project" value="TreeGrafter"/>
</dbReference>
<dbReference type="InterPro" id="IPR010795">
    <property type="entry name" value="Prenylcys_lyase"/>
</dbReference>
<dbReference type="PANTHER" id="PTHR15944:SF0">
    <property type="entry name" value="PRENYLCYSTEINE LYASE DOMAIN-CONTAINING PROTEIN"/>
    <property type="match status" value="1"/>
</dbReference>
<feature type="domain" description="Prenylcysteine lyase" evidence="9">
    <location>
        <begin position="152"/>
        <end position="532"/>
    </location>
</feature>